<evidence type="ECO:0000259" key="16">
    <source>
        <dbReference type="PROSITE" id="PS51350"/>
    </source>
</evidence>
<evidence type="ECO:0000313" key="17">
    <source>
        <dbReference type="EMBL" id="GGJ96876.1"/>
    </source>
</evidence>
<evidence type="ECO:0000256" key="1">
    <source>
        <dbReference type="ARBA" id="ARBA00000683"/>
    </source>
</evidence>
<dbReference type="NCBIfam" id="NF008319">
    <property type="entry name" value="PRK11109.1"/>
    <property type="match status" value="1"/>
</dbReference>
<dbReference type="SUPFAM" id="SSF55804">
    <property type="entry name" value="Phoshotransferase/anion transport protein"/>
    <property type="match status" value="2"/>
</dbReference>
<dbReference type="Pfam" id="PF05524">
    <property type="entry name" value="PEP-utilisers_N"/>
    <property type="match status" value="1"/>
</dbReference>
<dbReference type="InterPro" id="IPR015813">
    <property type="entry name" value="Pyrv/PenolPyrv_kinase-like_dom"/>
</dbReference>
<keyword evidence="7" id="KW-0963">Cytoplasm</keyword>
<gene>
    <name evidence="17" type="primary">fruI</name>
    <name evidence="17" type="ORF">GCM10009304_23450</name>
</gene>
<keyword evidence="8" id="KW-0597">Phosphoprotein</keyword>
<dbReference type="InterPro" id="IPR000121">
    <property type="entry name" value="PEP_util_C"/>
</dbReference>
<feature type="domain" description="PTS EIIA type-2" evidence="15">
    <location>
        <begin position="6"/>
        <end position="146"/>
    </location>
</feature>
<dbReference type="GO" id="GO:0046872">
    <property type="term" value="F:metal ion binding"/>
    <property type="evidence" value="ECO:0007669"/>
    <property type="project" value="UniProtKB-KW"/>
</dbReference>
<dbReference type="SUPFAM" id="SSF52009">
    <property type="entry name" value="Phosphohistidine domain"/>
    <property type="match status" value="1"/>
</dbReference>
<dbReference type="CDD" id="cd00367">
    <property type="entry name" value="PTS-HPr_like"/>
    <property type="match status" value="1"/>
</dbReference>
<keyword evidence="11" id="KW-0598">Phosphotransferase system</keyword>
<dbReference type="Gene3D" id="3.50.30.10">
    <property type="entry name" value="Phosphohistidine domain"/>
    <property type="match status" value="1"/>
</dbReference>
<comment type="cofactor">
    <cofactor evidence="2">
        <name>Mg(2+)</name>
        <dbReference type="ChEBI" id="CHEBI:18420"/>
    </cofactor>
</comment>
<dbReference type="CDD" id="cd00211">
    <property type="entry name" value="PTS_IIA_fru"/>
    <property type="match status" value="1"/>
</dbReference>
<evidence type="ECO:0000256" key="6">
    <source>
        <dbReference type="ARBA" id="ARBA00022448"/>
    </source>
</evidence>
<protein>
    <recommendedName>
        <fullName evidence="5">phosphoenolpyruvate--protein phosphotransferase</fullName>
        <ecNumber evidence="5">2.7.3.9</ecNumber>
    </recommendedName>
</protein>
<dbReference type="Pfam" id="PF00391">
    <property type="entry name" value="PEP-utilizers"/>
    <property type="match status" value="1"/>
</dbReference>
<evidence type="ECO:0000256" key="11">
    <source>
        <dbReference type="ARBA" id="ARBA00022683"/>
    </source>
</evidence>
<comment type="subcellular location">
    <subcellularLocation>
        <location evidence="3">Cytoplasm</location>
    </subcellularLocation>
</comment>
<dbReference type="InterPro" id="IPR016152">
    <property type="entry name" value="PTrfase/Anion_transptr"/>
</dbReference>
<dbReference type="InterPro" id="IPR036637">
    <property type="entry name" value="Phosphohistidine_dom_sf"/>
</dbReference>
<dbReference type="SUPFAM" id="SSF55594">
    <property type="entry name" value="HPr-like"/>
    <property type="match status" value="1"/>
</dbReference>
<dbReference type="InterPro" id="IPR000032">
    <property type="entry name" value="HPr-like"/>
</dbReference>
<keyword evidence="18" id="KW-1185">Reference proteome</keyword>
<dbReference type="NCBIfam" id="TIGR01417">
    <property type="entry name" value="PTS_I_fam"/>
    <property type="match status" value="1"/>
</dbReference>
<dbReference type="Proteomes" id="UP000635983">
    <property type="component" value="Unassembled WGS sequence"/>
</dbReference>
<dbReference type="GO" id="GO:0009401">
    <property type="term" value="P:phosphoenolpyruvate-dependent sugar phosphotransferase system"/>
    <property type="evidence" value="ECO:0007669"/>
    <property type="project" value="UniProtKB-KW"/>
</dbReference>
<dbReference type="PROSITE" id="PS00372">
    <property type="entry name" value="PTS_EIIA_TYPE_2_HIS"/>
    <property type="match status" value="1"/>
</dbReference>
<dbReference type="Pfam" id="PF02896">
    <property type="entry name" value="PEP-utilizers_C"/>
    <property type="match status" value="1"/>
</dbReference>
<dbReference type="Gene3D" id="3.20.20.60">
    <property type="entry name" value="Phosphoenolpyruvate-binding domains"/>
    <property type="match status" value="1"/>
</dbReference>
<evidence type="ECO:0000256" key="8">
    <source>
        <dbReference type="ARBA" id="ARBA00022553"/>
    </source>
</evidence>
<reference evidence="17" key="2">
    <citation type="submission" date="2020-09" db="EMBL/GenBank/DDBJ databases">
        <authorList>
            <person name="Sun Q."/>
            <person name="Ohkuma M."/>
        </authorList>
    </citation>
    <scope>NUCLEOTIDE SEQUENCE</scope>
    <source>
        <strain evidence="17">JCM 30078</strain>
    </source>
</reference>
<comment type="similarity">
    <text evidence="4">Belongs to the PEP-utilizing enzyme family.</text>
</comment>
<dbReference type="InterPro" id="IPR018274">
    <property type="entry name" value="PEP_util_AS"/>
</dbReference>
<dbReference type="EMBL" id="BMPO01000005">
    <property type="protein sequence ID" value="GGJ96876.1"/>
    <property type="molecule type" value="Genomic_DNA"/>
</dbReference>
<evidence type="ECO:0000256" key="4">
    <source>
        <dbReference type="ARBA" id="ARBA00007837"/>
    </source>
</evidence>
<dbReference type="Pfam" id="PF00381">
    <property type="entry name" value="PTS-HPr"/>
    <property type="match status" value="1"/>
</dbReference>
<dbReference type="InterPro" id="IPR008279">
    <property type="entry name" value="PEP-util_enz_mobile_dom"/>
</dbReference>
<keyword evidence="6" id="KW-0813">Transport</keyword>
<keyword evidence="14" id="KW-0460">Magnesium</keyword>
<dbReference type="PROSITE" id="PS00370">
    <property type="entry name" value="PEP_ENZYMES_PHOS_SITE"/>
    <property type="match status" value="1"/>
</dbReference>
<dbReference type="InterPro" id="IPR006318">
    <property type="entry name" value="PTS_EI-like"/>
</dbReference>
<dbReference type="Gene3D" id="3.30.1340.10">
    <property type="entry name" value="HPr-like"/>
    <property type="match status" value="1"/>
</dbReference>
<dbReference type="NCBIfam" id="TIGR01003">
    <property type="entry name" value="PTS_HPr_family"/>
    <property type="match status" value="1"/>
</dbReference>
<name>A0A917PX63_9PSED</name>
<dbReference type="EC" id="2.7.3.9" evidence="5"/>
<evidence type="ECO:0000256" key="13">
    <source>
        <dbReference type="ARBA" id="ARBA00022777"/>
    </source>
</evidence>
<dbReference type="GO" id="GO:0005737">
    <property type="term" value="C:cytoplasm"/>
    <property type="evidence" value="ECO:0007669"/>
    <property type="project" value="UniProtKB-SubCell"/>
</dbReference>
<dbReference type="PROSITE" id="PS51350">
    <property type="entry name" value="PTS_HPR_DOM"/>
    <property type="match status" value="1"/>
</dbReference>
<evidence type="ECO:0000259" key="15">
    <source>
        <dbReference type="PROSITE" id="PS51094"/>
    </source>
</evidence>
<dbReference type="InterPro" id="IPR050499">
    <property type="entry name" value="PEP-utilizing_PTS_enzyme"/>
</dbReference>
<dbReference type="Gene3D" id="1.10.274.10">
    <property type="entry name" value="PtsI, HPr-binding domain"/>
    <property type="match status" value="1"/>
</dbReference>
<keyword evidence="13" id="KW-0418">Kinase</keyword>
<dbReference type="PROSITE" id="PS00742">
    <property type="entry name" value="PEP_ENZYMES_2"/>
    <property type="match status" value="1"/>
</dbReference>
<dbReference type="PRINTS" id="PR01736">
    <property type="entry name" value="PHPHTRNFRASE"/>
</dbReference>
<dbReference type="PANTHER" id="PTHR46244:SF6">
    <property type="entry name" value="PHOSPHOENOLPYRUVATE-PROTEIN PHOSPHOTRANSFERASE"/>
    <property type="match status" value="1"/>
</dbReference>
<evidence type="ECO:0000256" key="9">
    <source>
        <dbReference type="ARBA" id="ARBA00022597"/>
    </source>
</evidence>
<evidence type="ECO:0000256" key="5">
    <source>
        <dbReference type="ARBA" id="ARBA00012232"/>
    </source>
</evidence>
<evidence type="ECO:0000256" key="14">
    <source>
        <dbReference type="ARBA" id="ARBA00022842"/>
    </source>
</evidence>
<sequence>MGSDMLELNTHQIQMNQRVADKTEALAQLADALENGGLVASGYLEGLTAREAQGSTFLGQGIAIPHGTPATRDKVRSTGVRLMHFPEGVDWGNGQIVHLAIAIAAKSDEHLRLLQLLTRALGEGDITDALRTATTAEQIVDLLQGAPQALALDSQLIGLHLPVEDFDELVWQAGRLLKKAGCAGSGFASSLSRAQALPLGNGLWWLNSEESVEQPGLAFVTPDSPVEYREQSVVGLFCLASVGEAHRQLLERLCDLLIEGRGDVLSQATSSRVVLEALGGEVAPDWPHIRVTVANDHGLHARPAKALTEVAQSFDGDVRVRLAGDEGRGVSAKSLSKLLALGVRRGQELEFLADPAIADDALPALSAAVVAGLGEDVRPLPAPGDAVLATQEEIAECEPAVAALARGARIQAVVASPGIAIGPALVRKPLQLDFPEKAQDAAHERARLDKALAEVHDDITRLIANSSEKSIREIFVTHQAMLGDPALREDVDARLREGLSAEAAWTSEVEAAAQQQEALRDALLAERAADLRDVGRRVLANLCGVESAAEPNEPYILVMDEVVPSDVASLDRDRVAGILTARGGATAHSAIIARALGIPALVGAGSAVLGLEPMTPLLLDADHGLLEVAPDTEVLRRAQEARAAGLRRREQAEALRMEPAVTVDGHAVEVVANVGSSGDAEKAMALGAEGIGLLRTELVFMDHPEAPDQAAQEAEYRRVLDALDGRPLVVRTLDVGGDKPLPYWPMPAEQNPFLGVRGIRLCLQRMDILETQLRALLASAEGRPLRIMFPMVGTVTEWRTARDLALRLRQEIPVADLQLGIMVEVPSAALLAPVLAKEVDFFSIGTNDLTQYTMAIDRDHPTLSAQADGLHPAVLRLIDMTVRAAHAEGKWVGICGELGSDAAAVPILVGLGVDELSVSAPAIPLVKARVRELSNAQLQALAAQALTLESALAVRALVEEHC</sequence>
<evidence type="ECO:0000256" key="10">
    <source>
        <dbReference type="ARBA" id="ARBA00022679"/>
    </source>
</evidence>
<keyword evidence="9" id="KW-0762">Sugar transport</keyword>
<evidence type="ECO:0000313" key="18">
    <source>
        <dbReference type="Proteomes" id="UP000635983"/>
    </source>
</evidence>
<organism evidence="17 18">
    <name type="scientific">Pseudomonas matsuisoli</name>
    <dbReference type="NCBI Taxonomy" id="1515666"/>
    <lineage>
        <taxon>Bacteria</taxon>
        <taxon>Pseudomonadati</taxon>
        <taxon>Pseudomonadota</taxon>
        <taxon>Gammaproteobacteria</taxon>
        <taxon>Pseudomonadales</taxon>
        <taxon>Pseudomonadaceae</taxon>
        <taxon>Pseudomonas</taxon>
    </lineage>
</organism>
<dbReference type="GO" id="GO:0016301">
    <property type="term" value="F:kinase activity"/>
    <property type="evidence" value="ECO:0007669"/>
    <property type="project" value="UniProtKB-KW"/>
</dbReference>
<dbReference type="InterPro" id="IPR002178">
    <property type="entry name" value="PTS_EIIA_type-2_dom"/>
</dbReference>
<evidence type="ECO:0000256" key="2">
    <source>
        <dbReference type="ARBA" id="ARBA00001946"/>
    </source>
</evidence>
<feature type="domain" description="HPr" evidence="16">
    <location>
        <begin position="286"/>
        <end position="376"/>
    </location>
</feature>
<evidence type="ECO:0000256" key="7">
    <source>
        <dbReference type="ARBA" id="ARBA00022490"/>
    </source>
</evidence>
<keyword evidence="12" id="KW-0479">Metal-binding</keyword>
<dbReference type="SUPFAM" id="SSF47831">
    <property type="entry name" value="Enzyme I of the PEP:sugar phosphotransferase system HPr-binding (sub)domain"/>
    <property type="match status" value="1"/>
</dbReference>
<keyword evidence="10" id="KW-0808">Transferase</keyword>
<accession>A0A917PX63</accession>
<dbReference type="InterPro" id="IPR035895">
    <property type="entry name" value="HPr-like_sf"/>
</dbReference>
<dbReference type="PANTHER" id="PTHR46244">
    <property type="entry name" value="PHOSPHOENOLPYRUVATE-PROTEIN PHOSPHOTRANSFERASE"/>
    <property type="match status" value="1"/>
</dbReference>
<comment type="caution">
    <text evidence="17">The sequence shown here is derived from an EMBL/GenBank/DDBJ whole genome shotgun (WGS) entry which is preliminary data.</text>
</comment>
<dbReference type="GO" id="GO:0008965">
    <property type="term" value="F:phosphoenolpyruvate-protein phosphotransferase activity"/>
    <property type="evidence" value="ECO:0007669"/>
    <property type="project" value="UniProtKB-EC"/>
</dbReference>
<proteinExistence type="inferred from homology"/>
<dbReference type="Gene3D" id="3.40.930.10">
    <property type="entry name" value="Mannitol-specific EII, Chain A"/>
    <property type="match status" value="2"/>
</dbReference>
<dbReference type="Pfam" id="PF00359">
    <property type="entry name" value="PTS_EIIA_2"/>
    <property type="match status" value="1"/>
</dbReference>
<evidence type="ECO:0000256" key="12">
    <source>
        <dbReference type="ARBA" id="ARBA00022723"/>
    </source>
</evidence>
<dbReference type="InterPro" id="IPR008731">
    <property type="entry name" value="PTS_EIN"/>
</dbReference>
<dbReference type="SUPFAM" id="SSF51621">
    <property type="entry name" value="Phosphoenolpyruvate/pyruvate domain"/>
    <property type="match status" value="1"/>
</dbReference>
<evidence type="ECO:0000256" key="3">
    <source>
        <dbReference type="ARBA" id="ARBA00004496"/>
    </source>
</evidence>
<reference evidence="17" key="1">
    <citation type="journal article" date="2014" name="Int. J. Syst. Evol. Microbiol.">
        <title>Complete genome sequence of Corynebacterium casei LMG S-19264T (=DSM 44701T), isolated from a smear-ripened cheese.</title>
        <authorList>
            <consortium name="US DOE Joint Genome Institute (JGI-PGF)"/>
            <person name="Walter F."/>
            <person name="Albersmeier A."/>
            <person name="Kalinowski J."/>
            <person name="Ruckert C."/>
        </authorList>
    </citation>
    <scope>NUCLEOTIDE SEQUENCE</scope>
    <source>
        <strain evidence="17">JCM 30078</strain>
    </source>
</reference>
<dbReference type="AlphaFoldDB" id="A0A917PX63"/>
<comment type="catalytic activity">
    <reaction evidence="1">
        <text>L-histidyl-[protein] + phosphoenolpyruvate = N(pros)-phospho-L-histidyl-[protein] + pyruvate</text>
        <dbReference type="Rhea" id="RHEA:23880"/>
        <dbReference type="Rhea" id="RHEA-COMP:9745"/>
        <dbReference type="Rhea" id="RHEA-COMP:9746"/>
        <dbReference type="ChEBI" id="CHEBI:15361"/>
        <dbReference type="ChEBI" id="CHEBI:29979"/>
        <dbReference type="ChEBI" id="CHEBI:58702"/>
        <dbReference type="ChEBI" id="CHEBI:64837"/>
        <dbReference type="EC" id="2.7.3.9"/>
    </reaction>
</comment>
<dbReference type="PRINTS" id="PR00107">
    <property type="entry name" value="PHOSPHOCPHPR"/>
</dbReference>
<dbReference type="InterPro" id="IPR036618">
    <property type="entry name" value="PtsI_HPr-bd_sf"/>
</dbReference>
<dbReference type="InterPro" id="IPR023151">
    <property type="entry name" value="PEP_util_CS"/>
</dbReference>
<dbReference type="PROSITE" id="PS51094">
    <property type="entry name" value="PTS_EIIA_TYPE_2"/>
    <property type="match status" value="1"/>
</dbReference>
<dbReference type="InterPro" id="IPR040442">
    <property type="entry name" value="Pyrv_kinase-like_dom_sf"/>
</dbReference>